<dbReference type="InParanoid" id="A0A3N4L7X7"/>
<organism evidence="2 3">
    <name type="scientific">Terfezia boudieri ATCC MYA-4762</name>
    <dbReference type="NCBI Taxonomy" id="1051890"/>
    <lineage>
        <taxon>Eukaryota</taxon>
        <taxon>Fungi</taxon>
        <taxon>Dikarya</taxon>
        <taxon>Ascomycota</taxon>
        <taxon>Pezizomycotina</taxon>
        <taxon>Pezizomycetes</taxon>
        <taxon>Pezizales</taxon>
        <taxon>Pezizaceae</taxon>
        <taxon>Terfezia</taxon>
    </lineage>
</organism>
<dbReference type="OrthoDB" id="2499463at2759"/>
<feature type="domain" description="DEAD/DEAH-box helicase" evidence="1">
    <location>
        <begin position="77"/>
        <end position="127"/>
    </location>
</feature>
<dbReference type="EMBL" id="ML121614">
    <property type="protein sequence ID" value="RPB18706.1"/>
    <property type="molecule type" value="Genomic_DNA"/>
</dbReference>
<name>A0A3N4L7X7_9PEZI</name>
<evidence type="ECO:0000313" key="2">
    <source>
        <dbReference type="EMBL" id="RPB18706.1"/>
    </source>
</evidence>
<dbReference type="Pfam" id="PF00270">
    <property type="entry name" value="DEAD"/>
    <property type="match status" value="1"/>
</dbReference>
<dbReference type="GO" id="GO:0003676">
    <property type="term" value="F:nucleic acid binding"/>
    <property type="evidence" value="ECO:0007669"/>
    <property type="project" value="InterPro"/>
</dbReference>
<dbReference type="Gene3D" id="3.40.50.300">
    <property type="entry name" value="P-loop containing nucleotide triphosphate hydrolases"/>
    <property type="match status" value="1"/>
</dbReference>
<protein>
    <recommendedName>
        <fullName evidence="1">DEAD/DEAH-box helicase domain-containing protein</fullName>
    </recommendedName>
</protein>
<gene>
    <name evidence="2" type="ORF">L211DRAFT_853881</name>
</gene>
<evidence type="ECO:0000313" key="3">
    <source>
        <dbReference type="Proteomes" id="UP000267821"/>
    </source>
</evidence>
<sequence length="139" mass="15693">MAPGIQSLHLDELGPDLAREEFKDSRENHRPWESVDYDKRNKCAQWVRRVEHNKNSIRALRYRITRVAGRNSVGSPNGHDVACVVATGKGKTMVAVVYAALFPRSYILFVSPLVALMQEQVGKFKNPKTQKPKGCPQYA</sequence>
<keyword evidence="3" id="KW-1185">Reference proteome</keyword>
<dbReference type="InterPro" id="IPR027417">
    <property type="entry name" value="P-loop_NTPase"/>
</dbReference>
<proteinExistence type="predicted"/>
<dbReference type="Proteomes" id="UP000267821">
    <property type="component" value="Unassembled WGS sequence"/>
</dbReference>
<dbReference type="AlphaFoldDB" id="A0A3N4L7X7"/>
<dbReference type="GO" id="GO:0005524">
    <property type="term" value="F:ATP binding"/>
    <property type="evidence" value="ECO:0007669"/>
    <property type="project" value="InterPro"/>
</dbReference>
<accession>A0A3N4L7X7</accession>
<dbReference type="InterPro" id="IPR011545">
    <property type="entry name" value="DEAD/DEAH_box_helicase_dom"/>
</dbReference>
<reference evidence="2 3" key="1">
    <citation type="journal article" date="2018" name="Nat. Ecol. Evol.">
        <title>Pezizomycetes genomes reveal the molecular basis of ectomycorrhizal truffle lifestyle.</title>
        <authorList>
            <person name="Murat C."/>
            <person name="Payen T."/>
            <person name="Noel B."/>
            <person name="Kuo A."/>
            <person name="Morin E."/>
            <person name="Chen J."/>
            <person name="Kohler A."/>
            <person name="Krizsan K."/>
            <person name="Balestrini R."/>
            <person name="Da Silva C."/>
            <person name="Montanini B."/>
            <person name="Hainaut M."/>
            <person name="Levati E."/>
            <person name="Barry K.W."/>
            <person name="Belfiori B."/>
            <person name="Cichocki N."/>
            <person name="Clum A."/>
            <person name="Dockter R.B."/>
            <person name="Fauchery L."/>
            <person name="Guy J."/>
            <person name="Iotti M."/>
            <person name="Le Tacon F."/>
            <person name="Lindquist E.A."/>
            <person name="Lipzen A."/>
            <person name="Malagnac F."/>
            <person name="Mello A."/>
            <person name="Molinier V."/>
            <person name="Miyauchi S."/>
            <person name="Poulain J."/>
            <person name="Riccioni C."/>
            <person name="Rubini A."/>
            <person name="Sitrit Y."/>
            <person name="Splivallo R."/>
            <person name="Traeger S."/>
            <person name="Wang M."/>
            <person name="Zifcakova L."/>
            <person name="Wipf D."/>
            <person name="Zambonelli A."/>
            <person name="Paolocci F."/>
            <person name="Nowrousian M."/>
            <person name="Ottonello S."/>
            <person name="Baldrian P."/>
            <person name="Spatafora J.W."/>
            <person name="Henrissat B."/>
            <person name="Nagy L.G."/>
            <person name="Aury J.M."/>
            <person name="Wincker P."/>
            <person name="Grigoriev I.V."/>
            <person name="Bonfante P."/>
            <person name="Martin F.M."/>
        </authorList>
    </citation>
    <scope>NUCLEOTIDE SEQUENCE [LARGE SCALE GENOMIC DNA]</scope>
    <source>
        <strain evidence="2 3">ATCC MYA-4762</strain>
    </source>
</reference>
<dbReference type="SUPFAM" id="SSF52540">
    <property type="entry name" value="P-loop containing nucleoside triphosphate hydrolases"/>
    <property type="match status" value="1"/>
</dbReference>
<evidence type="ECO:0000259" key="1">
    <source>
        <dbReference type="Pfam" id="PF00270"/>
    </source>
</evidence>